<dbReference type="Pfam" id="PF13561">
    <property type="entry name" value="adh_short_C2"/>
    <property type="match status" value="1"/>
</dbReference>
<reference evidence="7" key="1">
    <citation type="submission" date="2019-12" db="EMBL/GenBank/DDBJ databases">
        <title>Complete genome of Terracaulis silvestris 0127_4.</title>
        <authorList>
            <person name="Vieira S."/>
            <person name="Riedel T."/>
            <person name="Sproer C."/>
            <person name="Pascual J."/>
            <person name="Boedeker C."/>
            <person name="Overmann J."/>
        </authorList>
    </citation>
    <scope>NUCLEOTIDE SEQUENCE [LARGE SCALE GENOMIC DNA]</scope>
    <source>
        <strain evidence="7">0127_4</strain>
    </source>
</reference>
<dbReference type="Gene3D" id="3.40.50.720">
    <property type="entry name" value="NAD(P)-binding Rossmann-like Domain"/>
    <property type="match status" value="1"/>
</dbReference>
<dbReference type="RefSeq" id="WP_228445710.1">
    <property type="nucleotide sequence ID" value="NZ_CP047045.1"/>
</dbReference>
<name>A0A6I6MTP9_9CAUL</name>
<dbReference type="EC" id="1.1.1.175" evidence="3"/>
<dbReference type="KEGG" id="tsv:DSM104635_03015"/>
<dbReference type="CDD" id="cd05233">
    <property type="entry name" value="SDR_c"/>
    <property type="match status" value="1"/>
</dbReference>
<dbReference type="InterPro" id="IPR002347">
    <property type="entry name" value="SDR_fam"/>
</dbReference>
<gene>
    <name evidence="6" type="primary">kduD_1</name>
    <name evidence="6" type="ORF">DSM104635_03015</name>
</gene>
<keyword evidence="2 6" id="KW-0560">Oxidoreductase</keyword>
<evidence type="ECO:0000256" key="2">
    <source>
        <dbReference type="ARBA" id="ARBA00023002"/>
    </source>
</evidence>
<evidence type="ECO:0000256" key="4">
    <source>
        <dbReference type="ARBA" id="ARBA00069939"/>
    </source>
</evidence>
<protein>
    <recommendedName>
        <fullName evidence="4">D-xylose 1-dehydrogenase</fullName>
        <ecNumber evidence="3">1.1.1.175</ecNumber>
    </recommendedName>
</protein>
<evidence type="ECO:0000259" key="5">
    <source>
        <dbReference type="SMART" id="SM00822"/>
    </source>
</evidence>
<comment type="similarity">
    <text evidence="1">Belongs to the short-chain dehydrogenases/reductases (SDR) family.</text>
</comment>
<dbReference type="Proteomes" id="UP000431269">
    <property type="component" value="Chromosome"/>
</dbReference>
<dbReference type="InterPro" id="IPR036291">
    <property type="entry name" value="NAD(P)-bd_dom_sf"/>
</dbReference>
<dbReference type="FunFam" id="3.40.50.720:FF:000084">
    <property type="entry name" value="Short-chain dehydrogenase reductase"/>
    <property type="match status" value="1"/>
</dbReference>
<evidence type="ECO:0000256" key="3">
    <source>
        <dbReference type="ARBA" id="ARBA00066641"/>
    </source>
</evidence>
<proteinExistence type="inferred from homology"/>
<feature type="domain" description="Ketoreductase" evidence="5">
    <location>
        <begin position="16"/>
        <end position="207"/>
    </location>
</feature>
<evidence type="ECO:0000313" key="6">
    <source>
        <dbReference type="EMBL" id="QGZ96157.1"/>
    </source>
</evidence>
<dbReference type="InterPro" id="IPR057326">
    <property type="entry name" value="KR_dom"/>
</dbReference>
<dbReference type="PRINTS" id="PR00081">
    <property type="entry name" value="GDHRDH"/>
</dbReference>
<dbReference type="PANTHER" id="PTHR43639:SF1">
    <property type="entry name" value="SHORT-CHAIN DEHYDROGENASE_REDUCTASE FAMILY PROTEIN"/>
    <property type="match status" value="1"/>
</dbReference>
<keyword evidence="7" id="KW-1185">Reference proteome</keyword>
<dbReference type="EMBL" id="CP047045">
    <property type="protein sequence ID" value="QGZ96157.1"/>
    <property type="molecule type" value="Genomic_DNA"/>
</dbReference>
<dbReference type="SMART" id="SM00822">
    <property type="entry name" value="PKS_KR"/>
    <property type="match status" value="1"/>
</dbReference>
<evidence type="ECO:0000313" key="7">
    <source>
        <dbReference type="Proteomes" id="UP000431269"/>
    </source>
</evidence>
<accession>A0A6I6MTP9</accession>
<dbReference type="PANTHER" id="PTHR43639">
    <property type="entry name" value="OXIDOREDUCTASE, SHORT-CHAIN DEHYDROGENASE/REDUCTASE FAMILY (AFU_ORTHOLOGUE AFUA_5G02870)"/>
    <property type="match status" value="1"/>
</dbReference>
<sequence length="264" mass="27453">MSAMDWSNSRGVLNGRVAIVTGAGGGIGRGLACALALAGARVVIAARRRSTGEETAELVCADGGEALVVETDVAQRPAIDALIEGSVAAYGGIDIVIHNASSALSGKAFALEDVNDENWDEQCGTALGAAFHLAQASFPHLRDSGRGRFIIFTSSQGLHGGAMNPVYAATKNAQRGFAKALAREWGPHGITVNAVAPAALTDGARHYLARDPERSAQALASFPLGRMGDMRDDIGAMVVAMCSDYWRYVTGQVINADGGYYTAL</sequence>
<organism evidence="6 7">
    <name type="scientific">Terricaulis silvestris</name>
    <dbReference type="NCBI Taxonomy" id="2686094"/>
    <lineage>
        <taxon>Bacteria</taxon>
        <taxon>Pseudomonadati</taxon>
        <taxon>Pseudomonadota</taxon>
        <taxon>Alphaproteobacteria</taxon>
        <taxon>Caulobacterales</taxon>
        <taxon>Caulobacteraceae</taxon>
        <taxon>Terricaulis</taxon>
    </lineage>
</organism>
<dbReference type="AlphaFoldDB" id="A0A6I6MTP9"/>
<evidence type="ECO:0000256" key="1">
    <source>
        <dbReference type="ARBA" id="ARBA00006484"/>
    </source>
</evidence>
<dbReference type="SUPFAM" id="SSF51735">
    <property type="entry name" value="NAD(P)-binding Rossmann-fold domains"/>
    <property type="match status" value="1"/>
</dbReference>
<dbReference type="GO" id="GO:0047838">
    <property type="term" value="F:D-xylose 1-dehydrogenase (NAD+) activity"/>
    <property type="evidence" value="ECO:0007669"/>
    <property type="project" value="UniProtKB-EC"/>
</dbReference>